<dbReference type="PANTHER" id="PTHR23185:SF0">
    <property type="entry name" value="PROTEIN VIRILIZER HOMOLOG"/>
    <property type="match status" value="1"/>
</dbReference>
<feature type="compositionally biased region" description="Pro residues" evidence="1">
    <location>
        <begin position="46"/>
        <end position="61"/>
    </location>
</feature>
<evidence type="ECO:0000313" key="3">
    <source>
        <dbReference type="Proteomes" id="UP001163046"/>
    </source>
</evidence>
<name>A0A9X0CJP9_9CNID</name>
<evidence type="ECO:0000313" key="2">
    <source>
        <dbReference type="EMBL" id="KAJ7351153.1"/>
    </source>
</evidence>
<dbReference type="GO" id="GO:0036396">
    <property type="term" value="C:RNA N6-methyladenosine methyltransferase complex"/>
    <property type="evidence" value="ECO:0007669"/>
    <property type="project" value="TreeGrafter"/>
</dbReference>
<evidence type="ECO:0000256" key="1">
    <source>
        <dbReference type="SAM" id="MobiDB-lite"/>
    </source>
</evidence>
<reference evidence="2" key="1">
    <citation type="submission" date="2023-01" db="EMBL/GenBank/DDBJ databases">
        <title>Genome assembly of the deep-sea coral Lophelia pertusa.</title>
        <authorList>
            <person name="Herrera S."/>
            <person name="Cordes E."/>
        </authorList>
    </citation>
    <scope>NUCLEOTIDE SEQUENCE</scope>
    <source>
        <strain evidence="2">USNM1676648</strain>
        <tissue evidence="2">Polyp</tissue>
    </source>
</reference>
<protein>
    <submittedName>
        <fullName evidence="2">Uncharacterized protein</fullName>
    </submittedName>
</protein>
<feature type="compositionally biased region" description="Basic and acidic residues" evidence="1">
    <location>
        <begin position="31"/>
        <end position="43"/>
    </location>
</feature>
<organism evidence="2 3">
    <name type="scientific">Desmophyllum pertusum</name>
    <dbReference type="NCBI Taxonomy" id="174260"/>
    <lineage>
        <taxon>Eukaryota</taxon>
        <taxon>Metazoa</taxon>
        <taxon>Cnidaria</taxon>
        <taxon>Anthozoa</taxon>
        <taxon>Hexacorallia</taxon>
        <taxon>Scleractinia</taxon>
        <taxon>Caryophylliina</taxon>
        <taxon>Caryophylliidae</taxon>
        <taxon>Desmophyllum</taxon>
    </lineage>
</organism>
<feature type="compositionally biased region" description="Basic residues" evidence="1">
    <location>
        <begin position="190"/>
        <end position="199"/>
    </location>
</feature>
<dbReference type="Proteomes" id="UP001163046">
    <property type="component" value="Unassembled WGS sequence"/>
</dbReference>
<dbReference type="OrthoDB" id="2011702at2759"/>
<feature type="compositionally biased region" description="Gly residues" evidence="1">
    <location>
        <begin position="138"/>
        <end position="148"/>
    </location>
</feature>
<proteinExistence type="predicted"/>
<dbReference type="EMBL" id="MU827361">
    <property type="protein sequence ID" value="KAJ7351153.1"/>
    <property type="molecule type" value="Genomic_DNA"/>
</dbReference>
<sequence length="199" mass="21851">MRGMPRGRGNPRMNDVFRSRKQNTSRPPSMHVDDFMAMEHAKTQDSPPPMRRPGPKGPPPGRSMDHGPGNFMGNQGRWTAMPGGPLRKGPVMENQGGMRGAGPDWGNPRQHPMGAFPGGQRNFQRGPDWGSQTPQPYRGGGGGGGGGMRDNYNRPQMRGYWDAPKSKDDSRFMPPPNVGGYRPGAGRGYPGRHMRSFTR</sequence>
<dbReference type="PANTHER" id="PTHR23185">
    <property type="entry name" value="PROTEIN VIRILIZER HOMOLOG"/>
    <property type="match status" value="1"/>
</dbReference>
<dbReference type="GO" id="GO:0003723">
    <property type="term" value="F:RNA binding"/>
    <property type="evidence" value="ECO:0007669"/>
    <property type="project" value="TreeGrafter"/>
</dbReference>
<dbReference type="AlphaFoldDB" id="A0A9X0CJP9"/>
<gene>
    <name evidence="2" type="ORF">OS493_036356</name>
</gene>
<feature type="compositionally biased region" description="Low complexity" evidence="1">
    <location>
        <begin position="1"/>
        <end position="14"/>
    </location>
</feature>
<dbReference type="InterPro" id="IPR026736">
    <property type="entry name" value="Virilizer"/>
</dbReference>
<keyword evidence="3" id="KW-1185">Reference proteome</keyword>
<comment type="caution">
    <text evidence="2">The sequence shown here is derived from an EMBL/GenBank/DDBJ whole genome shotgun (WGS) entry which is preliminary data.</text>
</comment>
<feature type="region of interest" description="Disordered" evidence="1">
    <location>
        <begin position="1"/>
        <end position="199"/>
    </location>
</feature>
<accession>A0A9X0CJP9</accession>